<feature type="binding site" description="axial binding residue" evidence="2">
    <location>
        <position position="507"/>
    </location>
    <ligand>
        <name>heme</name>
        <dbReference type="ChEBI" id="CHEBI:30413"/>
    </ligand>
    <ligandPart>
        <name>Fe</name>
        <dbReference type="ChEBI" id="CHEBI:18248"/>
    </ligandPart>
</feature>
<accession>A0A3D8SW66</accession>
<comment type="cofactor">
    <cofactor evidence="2">
        <name>heme</name>
        <dbReference type="ChEBI" id="CHEBI:30413"/>
    </cofactor>
</comment>
<name>A0A3D8SW66_9EURO</name>
<proteinExistence type="inferred from homology"/>
<dbReference type="InterPro" id="IPR036396">
    <property type="entry name" value="Cyt_P450_sf"/>
</dbReference>
<sequence>MASFLPAEALQQALEIDPLNLSLSVAALGVLSHVSIFRTLPVEEYLYSLLGLYAATVALITVAYLSLTVFSISQTLFRVGCVVSAFNIGLSSSIAIYRLFFHRLRRFPGPWLSKLSRFYDAYLAGRNIQYHEEISKLQEMYGDFIRTGPREICIVRASAVPLLLSPQSKCGKSTFYAQAQTESKYCNVHHTRDFDDHRRRRKAWDRGFTVKALATYEPNVAAKADLLISHIENKAENHTVDATKWSMFLSFDIMGNVGFGKEFNNLSTGVEHPGIKAVHGHMAILGVMGHIPWLLNIISHLPGATSAMAEFFRWCEDEIVQKYKNWNINEPPRDIVSWLLKAYVEKDASAPPTANALHEDSRAVLVAGSETTATTLTSVLYFLAKNPDVQAKLQRHLDEAMPSGPGDWTYKNVKNIAYLDDIITETLRLRPAILTGGYRVTPPEGMRVDEVYIPGDVNVFVPTQLVQTDERYYVDAKSFVPERWCERKEMVREGAPYFPFLYGPYVCPGKNLALMSLRISVSKLAQRFHVRFAEGENGGDFERRTLDTFTTTLPPLRIQFVRRG</sequence>
<dbReference type="CDD" id="cd11061">
    <property type="entry name" value="CYP67-like"/>
    <property type="match status" value="1"/>
</dbReference>
<keyword evidence="2" id="KW-0408">Iron</keyword>
<dbReference type="FunFam" id="1.10.630.10:FF:000129">
    <property type="entry name" value="Benzoate 4-monooxygenase cytochrome P450"/>
    <property type="match status" value="1"/>
</dbReference>
<evidence type="ECO:0000313" key="5">
    <source>
        <dbReference type="Proteomes" id="UP000256690"/>
    </source>
</evidence>
<dbReference type="GO" id="GO:0044550">
    <property type="term" value="P:secondary metabolite biosynthetic process"/>
    <property type="evidence" value="ECO:0007669"/>
    <property type="project" value="UniProtKB-ARBA"/>
</dbReference>
<dbReference type="InterPro" id="IPR001128">
    <property type="entry name" value="Cyt_P450"/>
</dbReference>
<keyword evidence="3" id="KW-0472">Membrane</keyword>
<evidence type="ECO:0000256" key="3">
    <source>
        <dbReference type="SAM" id="Phobius"/>
    </source>
</evidence>
<keyword evidence="3" id="KW-1133">Transmembrane helix</keyword>
<comment type="caution">
    <text evidence="4">The sequence shown here is derived from an EMBL/GenBank/DDBJ whole genome shotgun (WGS) entry which is preliminary data.</text>
</comment>
<dbReference type="Pfam" id="PF00067">
    <property type="entry name" value="p450"/>
    <property type="match status" value="1"/>
</dbReference>
<organism evidence="4 5">
    <name type="scientific">Aspergillus mulundensis</name>
    <dbReference type="NCBI Taxonomy" id="1810919"/>
    <lineage>
        <taxon>Eukaryota</taxon>
        <taxon>Fungi</taxon>
        <taxon>Dikarya</taxon>
        <taxon>Ascomycota</taxon>
        <taxon>Pezizomycotina</taxon>
        <taxon>Eurotiomycetes</taxon>
        <taxon>Eurotiomycetidae</taxon>
        <taxon>Eurotiales</taxon>
        <taxon>Aspergillaceae</taxon>
        <taxon>Aspergillus</taxon>
        <taxon>Aspergillus subgen. Nidulantes</taxon>
    </lineage>
</organism>
<dbReference type="GeneID" id="38112707"/>
<keyword evidence="2" id="KW-0479">Metal-binding</keyword>
<dbReference type="GO" id="GO:0005506">
    <property type="term" value="F:iron ion binding"/>
    <property type="evidence" value="ECO:0007669"/>
    <property type="project" value="InterPro"/>
</dbReference>
<gene>
    <name evidence="4" type="ORF">DSM5745_02337</name>
</gene>
<reference evidence="4 5" key="1">
    <citation type="journal article" date="2018" name="IMA Fungus">
        <title>IMA Genome-F 9: Draft genome sequence of Annulohypoxylon stygium, Aspergillus mulundensis, Berkeleyomyces basicola (syn. Thielaviopsis basicola), Ceratocystis smalleyi, two Cercospora beticola strains, Coleophoma cylindrospora, Fusarium fracticaudum, Phialophora cf. hyalina, and Morchella septimelata.</title>
        <authorList>
            <person name="Wingfield B.D."/>
            <person name="Bills G.F."/>
            <person name="Dong Y."/>
            <person name="Huang W."/>
            <person name="Nel W.J."/>
            <person name="Swalarsk-Parry B.S."/>
            <person name="Vaghefi N."/>
            <person name="Wilken P.M."/>
            <person name="An Z."/>
            <person name="de Beer Z.W."/>
            <person name="De Vos L."/>
            <person name="Chen L."/>
            <person name="Duong T.A."/>
            <person name="Gao Y."/>
            <person name="Hammerbacher A."/>
            <person name="Kikkert J.R."/>
            <person name="Li Y."/>
            <person name="Li H."/>
            <person name="Li K."/>
            <person name="Li Q."/>
            <person name="Liu X."/>
            <person name="Ma X."/>
            <person name="Naidoo K."/>
            <person name="Pethybridge S.J."/>
            <person name="Sun J."/>
            <person name="Steenkamp E.T."/>
            <person name="van der Nest M.A."/>
            <person name="van Wyk S."/>
            <person name="Wingfield M.J."/>
            <person name="Xiong C."/>
            <person name="Yue Q."/>
            <person name="Zhang X."/>
        </authorList>
    </citation>
    <scope>NUCLEOTIDE SEQUENCE [LARGE SCALE GENOMIC DNA]</scope>
    <source>
        <strain evidence="4 5">DSM 5745</strain>
    </source>
</reference>
<dbReference type="PRINTS" id="PR00385">
    <property type="entry name" value="P450"/>
</dbReference>
<keyword evidence="5" id="KW-1185">Reference proteome</keyword>
<dbReference type="OrthoDB" id="6692864at2759"/>
<dbReference type="GO" id="GO:0004497">
    <property type="term" value="F:monooxygenase activity"/>
    <property type="evidence" value="ECO:0007669"/>
    <property type="project" value="InterPro"/>
</dbReference>
<comment type="similarity">
    <text evidence="1">Belongs to the cytochrome P450 family.</text>
</comment>
<dbReference type="EMBL" id="PVWQ01000002">
    <property type="protein sequence ID" value="RDW90562.1"/>
    <property type="molecule type" value="Genomic_DNA"/>
</dbReference>
<protein>
    <recommendedName>
        <fullName evidence="6">Cytochrome P450</fullName>
    </recommendedName>
</protein>
<feature type="transmembrane region" description="Helical" evidence="3">
    <location>
        <begin position="20"/>
        <end position="37"/>
    </location>
</feature>
<keyword evidence="3" id="KW-0812">Transmembrane</keyword>
<dbReference type="Gene3D" id="1.10.630.10">
    <property type="entry name" value="Cytochrome P450"/>
    <property type="match status" value="1"/>
</dbReference>
<evidence type="ECO:0008006" key="6">
    <source>
        <dbReference type="Google" id="ProtNLM"/>
    </source>
</evidence>
<dbReference type="GO" id="GO:0016705">
    <property type="term" value="F:oxidoreductase activity, acting on paired donors, with incorporation or reduction of molecular oxygen"/>
    <property type="evidence" value="ECO:0007669"/>
    <property type="project" value="InterPro"/>
</dbReference>
<dbReference type="AlphaFoldDB" id="A0A3D8SW66"/>
<dbReference type="Proteomes" id="UP000256690">
    <property type="component" value="Unassembled WGS sequence"/>
</dbReference>
<dbReference type="InterPro" id="IPR050121">
    <property type="entry name" value="Cytochrome_P450_monoxygenase"/>
</dbReference>
<dbReference type="RefSeq" id="XP_026607516.1">
    <property type="nucleotide sequence ID" value="XM_026744353.1"/>
</dbReference>
<evidence type="ECO:0000313" key="4">
    <source>
        <dbReference type="EMBL" id="RDW90562.1"/>
    </source>
</evidence>
<dbReference type="GO" id="GO:0020037">
    <property type="term" value="F:heme binding"/>
    <property type="evidence" value="ECO:0007669"/>
    <property type="project" value="InterPro"/>
</dbReference>
<evidence type="ECO:0000256" key="1">
    <source>
        <dbReference type="ARBA" id="ARBA00010617"/>
    </source>
</evidence>
<dbReference type="PANTHER" id="PTHR24305">
    <property type="entry name" value="CYTOCHROME P450"/>
    <property type="match status" value="1"/>
</dbReference>
<feature type="transmembrane region" description="Helical" evidence="3">
    <location>
        <begin position="49"/>
        <end position="70"/>
    </location>
</feature>
<evidence type="ECO:0000256" key="2">
    <source>
        <dbReference type="PIRSR" id="PIRSR602401-1"/>
    </source>
</evidence>
<dbReference type="PRINTS" id="PR00463">
    <property type="entry name" value="EP450I"/>
</dbReference>
<dbReference type="InterPro" id="IPR002401">
    <property type="entry name" value="Cyt_P450_E_grp-I"/>
</dbReference>
<feature type="transmembrane region" description="Helical" evidence="3">
    <location>
        <begin position="76"/>
        <end position="97"/>
    </location>
</feature>
<keyword evidence="2" id="KW-0349">Heme</keyword>
<dbReference type="SUPFAM" id="SSF48264">
    <property type="entry name" value="Cytochrome P450"/>
    <property type="match status" value="1"/>
</dbReference>
<dbReference type="STRING" id="1810919.A0A3D8SW66"/>
<dbReference type="PANTHER" id="PTHR24305:SF78">
    <property type="entry name" value="P450, PUTATIVE (EUROFUNG)-RELATED"/>
    <property type="match status" value="1"/>
</dbReference>